<keyword evidence="2" id="KW-0677">Repeat</keyword>
<dbReference type="PANTHER" id="PTHR24412:SF489">
    <property type="entry name" value="RING FINGER DOMAIN AND KELCH REPEAT-CONTAINING PROTEIN DDB_G0271372"/>
    <property type="match status" value="1"/>
</dbReference>
<reference evidence="4" key="1">
    <citation type="submission" date="2023-08" db="EMBL/GenBank/DDBJ databases">
        <title>Comparative genomics and taxonomic characterization of three novel marine species of genus Marivirga.</title>
        <authorList>
            <person name="Muhammad N."/>
            <person name="Kim S.-G."/>
        </authorList>
    </citation>
    <scope>NUCLEOTIDE SEQUENCE [LARGE SCALE GENOMIC DNA]</scope>
    <source>
        <strain evidence="4">ABR2-2</strain>
    </source>
</reference>
<proteinExistence type="predicted"/>
<name>A0AA51RD52_9BACT</name>
<evidence type="ECO:0000256" key="3">
    <source>
        <dbReference type="SAM" id="SignalP"/>
    </source>
</evidence>
<dbReference type="Proteomes" id="UP001244443">
    <property type="component" value="Chromosome"/>
</dbReference>
<sequence length="421" mass="46610">MKITLLTLLLSTFTLFNHVQAQITEWQSISNFPGTARGSVSSFVIGDTAYVGLGHANGTYYDDFYKYDVENDVWTPINDFPGAARSSAVAFVSNGKAYVGTGYDADNSFADFYEYDPATSNWQSIASIPTERSSASSFVINNIGYVGLGSGASEQLSNFYKYDSTLDQWDPIAGIGTDNKRMNAIGFSSNGKGFITSGNDGSFTFSDLRSYDPNSDTWNEEIFATYNLSSLSKNSVYQDENGFVHILKTGGEEVIIDLSDNSTTSEASYFTDERSSPIVLKINDEIISGLGYTGFVFDIEYQGTFQKLVTIEPPIAPSLNDNYSWGKNTTDGEYTYISWTNNESGNFDGNIIYLSNGDNTNYRPIDTVWYSQTYFYIPNSEVDINTKHYVKVAAYKGVQAVSSNEISFYPVFREGQINTPV</sequence>
<dbReference type="AlphaFoldDB" id="A0AA51RD52"/>
<dbReference type="RefSeq" id="WP_308356541.1">
    <property type="nucleotide sequence ID" value="NZ_CP129970.2"/>
</dbReference>
<dbReference type="Pfam" id="PF24681">
    <property type="entry name" value="Kelch_KLHDC2_KLHL20_DRC7"/>
    <property type="match status" value="1"/>
</dbReference>
<keyword evidence="3" id="KW-0732">Signal</keyword>
<evidence type="ECO:0000256" key="1">
    <source>
        <dbReference type="ARBA" id="ARBA00022441"/>
    </source>
</evidence>
<dbReference type="SUPFAM" id="SSF117281">
    <property type="entry name" value="Kelch motif"/>
    <property type="match status" value="1"/>
</dbReference>
<keyword evidence="5" id="KW-1185">Reference proteome</keyword>
<feature type="chain" id="PRO_5041470911" evidence="3">
    <location>
        <begin position="22"/>
        <end position="421"/>
    </location>
</feature>
<dbReference type="EMBL" id="CP129970">
    <property type="protein sequence ID" value="WMN06650.1"/>
    <property type="molecule type" value="Genomic_DNA"/>
</dbReference>
<dbReference type="Gene3D" id="2.120.10.80">
    <property type="entry name" value="Kelch-type beta propeller"/>
    <property type="match status" value="1"/>
</dbReference>
<dbReference type="PANTHER" id="PTHR24412">
    <property type="entry name" value="KELCH PROTEIN"/>
    <property type="match status" value="1"/>
</dbReference>
<protein>
    <submittedName>
        <fullName evidence="4">Kelch repeat-containing protein</fullName>
    </submittedName>
</protein>
<organism evidence="4 5">
    <name type="scientific">Marivirga arenosa</name>
    <dbReference type="NCBI Taxonomy" id="3059076"/>
    <lineage>
        <taxon>Bacteria</taxon>
        <taxon>Pseudomonadati</taxon>
        <taxon>Bacteroidota</taxon>
        <taxon>Cytophagia</taxon>
        <taxon>Cytophagales</taxon>
        <taxon>Marivirgaceae</taxon>
        <taxon>Marivirga</taxon>
    </lineage>
</organism>
<keyword evidence="1" id="KW-0880">Kelch repeat</keyword>
<accession>A0AA51RD52</accession>
<feature type="signal peptide" evidence="3">
    <location>
        <begin position="1"/>
        <end position="21"/>
    </location>
</feature>
<dbReference type="InterPro" id="IPR015915">
    <property type="entry name" value="Kelch-typ_b-propeller"/>
</dbReference>
<evidence type="ECO:0000313" key="4">
    <source>
        <dbReference type="EMBL" id="WMN06650.1"/>
    </source>
</evidence>
<gene>
    <name evidence="4" type="ORF">QYS48_33190</name>
</gene>
<evidence type="ECO:0000313" key="5">
    <source>
        <dbReference type="Proteomes" id="UP001244443"/>
    </source>
</evidence>
<evidence type="ECO:0000256" key="2">
    <source>
        <dbReference type="ARBA" id="ARBA00022737"/>
    </source>
</evidence>